<proteinExistence type="predicted"/>
<accession>A0ABW7JRB2</accession>
<reference evidence="1 2" key="1">
    <citation type="submission" date="2024-10" db="EMBL/GenBank/DDBJ databases">
        <authorList>
            <person name="Riesco R."/>
        </authorList>
    </citation>
    <scope>NUCLEOTIDE SEQUENCE [LARGE SCALE GENOMIC DNA]</scope>
    <source>
        <strain evidence="1 2">NCIMB 15449</strain>
    </source>
</reference>
<sequence length="81" mass="8733">MRTTITLDADVAALIEKSMRERRLTFKQVVNGAIRSALASGDSSPFATPTFDMGGPTVDLDHALTLAGSLEDAELVRKLDR</sequence>
<evidence type="ECO:0000313" key="1">
    <source>
        <dbReference type="EMBL" id="MFH5210545.1"/>
    </source>
</evidence>
<comment type="caution">
    <text evidence="1">The sequence shown here is derived from an EMBL/GenBank/DDBJ whole genome shotgun (WGS) entry which is preliminary data.</text>
</comment>
<dbReference type="EMBL" id="JBIMSO010000062">
    <property type="protein sequence ID" value="MFH5210545.1"/>
    <property type="molecule type" value="Genomic_DNA"/>
</dbReference>
<protein>
    <submittedName>
        <fullName evidence="1">Antitoxin</fullName>
    </submittedName>
</protein>
<organism evidence="1 2">
    <name type="scientific">Antrihabitans spumae</name>
    <dbReference type="NCBI Taxonomy" id="3373370"/>
    <lineage>
        <taxon>Bacteria</taxon>
        <taxon>Bacillati</taxon>
        <taxon>Actinomycetota</taxon>
        <taxon>Actinomycetes</taxon>
        <taxon>Mycobacteriales</taxon>
        <taxon>Nocardiaceae</taxon>
        <taxon>Antrihabitans</taxon>
    </lineage>
</organism>
<gene>
    <name evidence="1" type="ORF">ACHIPZ_20395</name>
</gene>
<name>A0ABW7JRB2_9NOCA</name>
<evidence type="ECO:0000313" key="2">
    <source>
        <dbReference type="Proteomes" id="UP001609175"/>
    </source>
</evidence>
<dbReference type="Proteomes" id="UP001609175">
    <property type="component" value="Unassembled WGS sequence"/>
</dbReference>
<dbReference type="RefSeq" id="WP_395116353.1">
    <property type="nucleotide sequence ID" value="NZ_JBIMSO010000062.1"/>
</dbReference>